<evidence type="ECO:0000256" key="2">
    <source>
        <dbReference type="ARBA" id="ARBA00022603"/>
    </source>
</evidence>
<keyword evidence="2 6" id="KW-0489">Methyltransferase</keyword>
<keyword evidence="3" id="KW-0808">Transferase</keyword>
<organism evidence="6 7">
    <name type="scientific">Actinocorallia aurantiaca</name>
    <dbReference type="NCBI Taxonomy" id="46204"/>
    <lineage>
        <taxon>Bacteria</taxon>
        <taxon>Bacillati</taxon>
        <taxon>Actinomycetota</taxon>
        <taxon>Actinomycetes</taxon>
        <taxon>Streptosporangiales</taxon>
        <taxon>Thermomonosporaceae</taxon>
        <taxon>Actinocorallia</taxon>
    </lineage>
</organism>
<evidence type="ECO:0000256" key="1">
    <source>
        <dbReference type="ARBA" id="ARBA00010815"/>
    </source>
</evidence>
<dbReference type="Gene3D" id="3.40.50.150">
    <property type="entry name" value="Vaccinia Virus protein VP39"/>
    <property type="match status" value="1"/>
</dbReference>
<proteinExistence type="inferred from homology"/>
<dbReference type="PIRSF" id="PIRSF003085">
    <property type="entry name" value="CMAS"/>
    <property type="match status" value="1"/>
</dbReference>
<dbReference type="Proteomes" id="UP001501842">
    <property type="component" value="Unassembled WGS sequence"/>
</dbReference>
<keyword evidence="4" id="KW-0949">S-adenosyl-L-methionine</keyword>
<reference evidence="6 7" key="1">
    <citation type="journal article" date="2019" name="Int. J. Syst. Evol. Microbiol.">
        <title>The Global Catalogue of Microorganisms (GCM) 10K type strain sequencing project: providing services to taxonomists for standard genome sequencing and annotation.</title>
        <authorList>
            <consortium name="The Broad Institute Genomics Platform"/>
            <consortium name="The Broad Institute Genome Sequencing Center for Infectious Disease"/>
            <person name="Wu L."/>
            <person name="Ma J."/>
        </authorList>
    </citation>
    <scope>NUCLEOTIDE SEQUENCE [LARGE SCALE GENOMIC DNA]</scope>
    <source>
        <strain evidence="6 7">JCM 8201</strain>
    </source>
</reference>
<evidence type="ECO:0000313" key="7">
    <source>
        <dbReference type="Proteomes" id="UP001501842"/>
    </source>
</evidence>
<name>A0ABN3UMH3_9ACTN</name>
<comment type="caution">
    <text evidence="6">The sequence shown here is derived from an EMBL/GenBank/DDBJ whole genome shotgun (WGS) entry which is preliminary data.</text>
</comment>
<evidence type="ECO:0000256" key="5">
    <source>
        <dbReference type="ARBA" id="ARBA00023098"/>
    </source>
</evidence>
<dbReference type="Pfam" id="PF02353">
    <property type="entry name" value="CMAS"/>
    <property type="match status" value="1"/>
</dbReference>
<dbReference type="SUPFAM" id="SSF53335">
    <property type="entry name" value="S-adenosyl-L-methionine-dependent methyltransferases"/>
    <property type="match status" value="1"/>
</dbReference>
<comment type="similarity">
    <text evidence="1">Belongs to the CFA/CMAS family.</text>
</comment>
<evidence type="ECO:0000313" key="6">
    <source>
        <dbReference type="EMBL" id="GAA2735668.1"/>
    </source>
</evidence>
<gene>
    <name evidence="6" type="ORF">GCM10010439_60980</name>
</gene>
<dbReference type="InterPro" id="IPR003333">
    <property type="entry name" value="CMAS"/>
</dbReference>
<keyword evidence="5" id="KW-0443">Lipid metabolism</keyword>
<evidence type="ECO:0000256" key="4">
    <source>
        <dbReference type="ARBA" id="ARBA00022691"/>
    </source>
</evidence>
<accession>A0ABN3UMH3</accession>
<dbReference type="GO" id="GO:0032259">
    <property type="term" value="P:methylation"/>
    <property type="evidence" value="ECO:0007669"/>
    <property type="project" value="UniProtKB-KW"/>
</dbReference>
<keyword evidence="7" id="KW-1185">Reference proteome</keyword>
<dbReference type="InterPro" id="IPR050723">
    <property type="entry name" value="CFA/CMAS"/>
</dbReference>
<dbReference type="PANTHER" id="PTHR43667">
    <property type="entry name" value="CYCLOPROPANE-FATTY-ACYL-PHOSPHOLIPID SYNTHASE"/>
    <property type="match status" value="1"/>
</dbReference>
<dbReference type="EMBL" id="BAAATZ010000030">
    <property type="protein sequence ID" value="GAA2735668.1"/>
    <property type="molecule type" value="Genomic_DNA"/>
</dbReference>
<protein>
    <submittedName>
        <fullName evidence="6">Class I SAM-dependent methyltransferase</fullName>
    </submittedName>
</protein>
<dbReference type="InterPro" id="IPR029063">
    <property type="entry name" value="SAM-dependent_MTases_sf"/>
</dbReference>
<sequence length="414" mass="46255">MTMIAETAETGRWPALESVPQTPLRSRAARSLFLRAVRDLPIRVECSDGVVAGRGGPVLRVLRPEAFFARLGRDGLIGFGESYMAGEWEADDLVRVLTVFASRMDSLVPRSVRWLRPVAVPRRGPGEDGTPDNARRNVSSHYDLSNDLFSLFLDETLSYSSALFPEREGRPLVTDLASAQRRKIDRLLDLAGVGAGTRLLEIGTGWGELAIRAARRGADVRTITLSAEQRSLALERAAGVSGRIRIDLCDYREVDGEYDAIVSVEMIEAVGHRHWGAYCRALDRVLAPGGKVALQAITMPHDRMLASRNSWTWVQKYVFPGGLIPSRPALEEALATTSLRIRNDLRFGAHYAETLRIWRQTFEARGLQVRKLGFDATFRRMWDLYLAYSEAGFRSGYLDVRQFLLTREETPCSG</sequence>
<dbReference type="PANTHER" id="PTHR43667:SF2">
    <property type="entry name" value="FATTY ACID C-METHYL TRANSFERASE"/>
    <property type="match status" value="1"/>
</dbReference>
<evidence type="ECO:0000256" key="3">
    <source>
        <dbReference type="ARBA" id="ARBA00022679"/>
    </source>
</evidence>
<dbReference type="CDD" id="cd02440">
    <property type="entry name" value="AdoMet_MTases"/>
    <property type="match status" value="1"/>
</dbReference>
<dbReference type="GO" id="GO:0008168">
    <property type="term" value="F:methyltransferase activity"/>
    <property type="evidence" value="ECO:0007669"/>
    <property type="project" value="UniProtKB-KW"/>
</dbReference>
<dbReference type="RefSeq" id="WP_344455591.1">
    <property type="nucleotide sequence ID" value="NZ_BAAATZ010000030.1"/>
</dbReference>